<sequence>MSPGVKRGYRSDLRAAQALETRRVIVATASGLFAARGYGATTVDAVAEAAGVSRKTVFTAVGGKLDLLKTALDWAVTGDDRQLALADRRDLRELLEQADPGKLITGWVDVLVDIDIRVGPLMRALEIAANGDTEAQDLLDESQRRRLAGARTIVRRLAALGALKPGLNQNQGADIAWLASDPLLHDRLVRTRGWSRGRFEQWLAEFLLEQLIGKSVD</sequence>
<protein>
    <submittedName>
        <fullName evidence="6">TetR family transcriptional regulator</fullName>
    </submittedName>
</protein>
<dbReference type="AlphaFoldDB" id="A0A7I7WJ57"/>
<feature type="domain" description="HTH tetR-type" evidence="5">
    <location>
        <begin position="19"/>
        <end position="79"/>
    </location>
</feature>
<feature type="DNA-binding region" description="H-T-H motif" evidence="4">
    <location>
        <begin position="42"/>
        <end position="61"/>
    </location>
</feature>
<reference evidence="6 7" key="1">
    <citation type="journal article" date="2019" name="Emerg. Microbes Infect.">
        <title>Comprehensive subspecies identification of 175 nontuberculous mycobacteria species based on 7547 genomic profiles.</title>
        <authorList>
            <person name="Matsumoto Y."/>
            <person name="Kinjo T."/>
            <person name="Motooka D."/>
            <person name="Nabeya D."/>
            <person name="Jung N."/>
            <person name="Uechi K."/>
            <person name="Horii T."/>
            <person name="Iida T."/>
            <person name="Fujita J."/>
            <person name="Nakamura S."/>
        </authorList>
    </citation>
    <scope>NUCLEOTIDE SEQUENCE [LARGE SCALE GENOMIC DNA]</scope>
    <source>
        <strain evidence="6 7">JCM 12688</strain>
    </source>
</reference>
<dbReference type="Pfam" id="PF00440">
    <property type="entry name" value="TetR_N"/>
    <property type="match status" value="1"/>
</dbReference>
<dbReference type="PANTHER" id="PTHR30055">
    <property type="entry name" value="HTH-TYPE TRANSCRIPTIONAL REGULATOR RUTR"/>
    <property type="match status" value="1"/>
</dbReference>
<keyword evidence="3" id="KW-0804">Transcription</keyword>
<dbReference type="RefSeq" id="WP_163685209.1">
    <property type="nucleotide sequence ID" value="NZ_AP022608.1"/>
</dbReference>
<dbReference type="InterPro" id="IPR009057">
    <property type="entry name" value="Homeodomain-like_sf"/>
</dbReference>
<evidence type="ECO:0000256" key="1">
    <source>
        <dbReference type="ARBA" id="ARBA00023015"/>
    </source>
</evidence>
<dbReference type="PROSITE" id="PS50977">
    <property type="entry name" value="HTH_TETR_2"/>
    <property type="match status" value="1"/>
</dbReference>
<evidence type="ECO:0000313" key="7">
    <source>
        <dbReference type="Proteomes" id="UP000466187"/>
    </source>
</evidence>
<evidence type="ECO:0000259" key="5">
    <source>
        <dbReference type="PROSITE" id="PS50977"/>
    </source>
</evidence>
<keyword evidence="2 4" id="KW-0238">DNA-binding</keyword>
<dbReference type="EMBL" id="AP022608">
    <property type="protein sequence ID" value="BBZ16513.1"/>
    <property type="molecule type" value="Genomic_DNA"/>
</dbReference>
<proteinExistence type="predicted"/>
<dbReference type="Proteomes" id="UP000466187">
    <property type="component" value="Chromosome"/>
</dbReference>
<dbReference type="Gene3D" id="1.10.357.10">
    <property type="entry name" value="Tetracycline Repressor, domain 2"/>
    <property type="match status" value="1"/>
</dbReference>
<keyword evidence="1" id="KW-0805">Transcription regulation</keyword>
<dbReference type="PRINTS" id="PR00455">
    <property type="entry name" value="HTHTETR"/>
</dbReference>
<dbReference type="KEGG" id="mgad:MGAD_08480"/>
<dbReference type="SUPFAM" id="SSF46689">
    <property type="entry name" value="Homeodomain-like"/>
    <property type="match status" value="1"/>
</dbReference>
<gene>
    <name evidence="6" type="ORF">MGAD_08480</name>
</gene>
<evidence type="ECO:0000313" key="6">
    <source>
        <dbReference type="EMBL" id="BBZ16513.1"/>
    </source>
</evidence>
<evidence type="ECO:0000256" key="3">
    <source>
        <dbReference type="ARBA" id="ARBA00023163"/>
    </source>
</evidence>
<dbReference type="InterPro" id="IPR050109">
    <property type="entry name" value="HTH-type_TetR-like_transc_reg"/>
</dbReference>
<dbReference type="GO" id="GO:0003700">
    <property type="term" value="F:DNA-binding transcription factor activity"/>
    <property type="evidence" value="ECO:0007669"/>
    <property type="project" value="TreeGrafter"/>
</dbReference>
<organism evidence="6 7">
    <name type="scientific">Mycolicibacterium gadium</name>
    <name type="common">Mycobacterium gadium</name>
    <dbReference type="NCBI Taxonomy" id="1794"/>
    <lineage>
        <taxon>Bacteria</taxon>
        <taxon>Bacillati</taxon>
        <taxon>Actinomycetota</taxon>
        <taxon>Actinomycetes</taxon>
        <taxon>Mycobacteriales</taxon>
        <taxon>Mycobacteriaceae</taxon>
        <taxon>Mycolicibacterium</taxon>
    </lineage>
</organism>
<name>A0A7I7WJ57_MYCGU</name>
<dbReference type="InterPro" id="IPR001647">
    <property type="entry name" value="HTH_TetR"/>
</dbReference>
<evidence type="ECO:0000256" key="2">
    <source>
        <dbReference type="ARBA" id="ARBA00023125"/>
    </source>
</evidence>
<accession>A0A7I7WJ57</accession>
<evidence type="ECO:0000256" key="4">
    <source>
        <dbReference type="PROSITE-ProRule" id="PRU00335"/>
    </source>
</evidence>
<dbReference type="GO" id="GO:0000976">
    <property type="term" value="F:transcription cis-regulatory region binding"/>
    <property type="evidence" value="ECO:0007669"/>
    <property type="project" value="TreeGrafter"/>
</dbReference>
<dbReference type="PANTHER" id="PTHR30055:SF234">
    <property type="entry name" value="HTH-TYPE TRANSCRIPTIONAL REGULATOR BETI"/>
    <property type="match status" value="1"/>
</dbReference>